<accession>A0A060CZ81</accession>
<name>A0A060CZ81_HELPX</name>
<dbReference type="AlphaFoldDB" id="A0A060CZ81"/>
<feature type="transmembrane region" description="Helical" evidence="1">
    <location>
        <begin position="46"/>
        <end position="65"/>
    </location>
</feature>
<feature type="transmembrane region" description="Helical" evidence="1">
    <location>
        <begin position="21"/>
        <end position="40"/>
    </location>
</feature>
<organism evidence="2">
    <name type="scientific">Helicobacter pylori</name>
    <name type="common">Campylobacter pylori</name>
    <dbReference type="NCBI Taxonomy" id="210"/>
    <lineage>
        <taxon>Bacteria</taxon>
        <taxon>Pseudomonadati</taxon>
        <taxon>Campylobacterota</taxon>
        <taxon>Epsilonproteobacteria</taxon>
        <taxon>Campylobacterales</taxon>
        <taxon>Helicobacteraceae</taxon>
        <taxon>Helicobacter</taxon>
    </lineage>
</organism>
<keyword evidence="1" id="KW-1133">Transmembrane helix</keyword>
<keyword evidence="1" id="KW-0812">Transmembrane</keyword>
<proteinExistence type="predicted"/>
<dbReference type="EMBL" id="KF861855">
    <property type="protein sequence ID" value="AIA98748.1"/>
    <property type="molecule type" value="Genomic_DNA"/>
</dbReference>
<sequence>MALHIVCVESINIREISKKETFLGLNLDSWIVSFLMSAWLLSFQPLYAMGLMASCVFVFYILEFFDEDITAILHALFTLRTGARNYYA</sequence>
<evidence type="ECO:0000256" key="1">
    <source>
        <dbReference type="SAM" id="Phobius"/>
    </source>
</evidence>
<gene>
    <name evidence="2" type="primary">virB3</name>
    <name evidence="2" type="ORF">166_ICEHptfs4c_28</name>
</gene>
<protein>
    <submittedName>
        <fullName evidence="2">VirB3 type IV secretion protein</fullName>
    </submittedName>
</protein>
<reference evidence="2" key="1">
    <citation type="journal article" date="2014" name="BMC Genomics">
        <title>A comprehensive analysis of Helicobacter pylori plasticity zones reveals that they are integrating conjugative elements with intermediate integration specificity.</title>
        <authorList>
            <person name="Fischer W."/>
            <person name="Breithaupt U."/>
            <person name="Kern B."/>
            <person name="Smith S.I."/>
            <person name="Spicher C."/>
            <person name="Haas R."/>
        </authorList>
    </citation>
    <scope>NUCLEOTIDE SEQUENCE</scope>
    <source>
        <strain evidence="2">166</strain>
    </source>
</reference>
<evidence type="ECO:0000313" key="2">
    <source>
        <dbReference type="EMBL" id="AIA98748.1"/>
    </source>
</evidence>
<keyword evidence="1" id="KW-0472">Membrane</keyword>